<comment type="caution">
    <text evidence="1">The sequence shown here is derived from an EMBL/GenBank/DDBJ whole genome shotgun (WGS) entry which is preliminary data.</text>
</comment>
<reference evidence="1" key="2">
    <citation type="journal article" date="2024" name="Plant">
        <title>Genomic evolution and insights into agronomic trait innovations of Sesamum species.</title>
        <authorList>
            <person name="Miao H."/>
            <person name="Wang L."/>
            <person name="Qu L."/>
            <person name="Liu H."/>
            <person name="Sun Y."/>
            <person name="Le M."/>
            <person name="Wang Q."/>
            <person name="Wei S."/>
            <person name="Zheng Y."/>
            <person name="Lin W."/>
            <person name="Duan Y."/>
            <person name="Cao H."/>
            <person name="Xiong S."/>
            <person name="Wang X."/>
            <person name="Wei L."/>
            <person name="Li C."/>
            <person name="Ma Q."/>
            <person name="Ju M."/>
            <person name="Zhao R."/>
            <person name="Li G."/>
            <person name="Mu C."/>
            <person name="Tian Q."/>
            <person name="Mei H."/>
            <person name="Zhang T."/>
            <person name="Gao T."/>
            <person name="Zhang H."/>
        </authorList>
    </citation>
    <scope>NUCLEOTIDE SEQUENCE</scope>
    <source>
        <strain evidence="1">KEN1</strain>
    </source>
</reference>
<dbReference type="EMBL" id="JACGWN010000011">
    <property type="protein sequence ID" value="KAL0420426.1"/>
    <property type="molecule type" value="Genomic_DNA"/>
</dbReference>
<dbReference type="AlphaFoldDB" id="A0AAW2UT56"/>
<accession>A0AAW2UT56</accession>
<name>A0AAW2UT56_9LAMI</name>
<sequence length="72" mass="7800">MGIGRGSVHNSSSTQVLDTGCGAHICNNLQVLKRSKKLSKDEMVLRLGDGRPLPRKPWDFLAQSLVIVLGLS</sequence>
<proteinExistence type="predicted"/>
<reference evidence="1" key="1">
    <citation type="submission" date="2020-06" db="EMBL/GenBank/DDBJ databases">
        <authorList>
            <person name="Li T."/>
            <person name="Hu X."/>
            <person name="Zhang T."/>
            <person name="Song X."/>
            <person name="Zhang H."/>
            <person name="Dai N."/>
            <person name="Sheng W."/>
            <person name="Hou X."/>
            <person name="Wei L."/>
        </authorList>
    </citation>
    <scope>NUCLEOTIDE SEQUENCE</scope>
    <source>
        <strain evidence="1">KEN1</strain>
        <tissue evidence="1">Leaf</tissue>
    </source>
</reference>
<organism evidence="1">
    <name type="scientific">Sesamum latifolium</name>
    <dbReference type="NCBI Taxonomy" id="2727402"/>
    <lineage>
        <taxon>Eukaryota</taxon>
        <taxon>Viridiplantae</taxon>
        <taxon>Streptophyta</taxon>
        <taxon>Embryophyta</taxon>
        <taxon>Tracheophyta</taxon>
        <taxon>Spermatophyta</taxon>
        <taxon>Magnoliopsida</taxon>
        <taxon>eudicotyledons</taxon>
        <taxon>Gunneridae</taxon>
        <taxon>Pentapetalae</taxon>
        <taxon>asterids</taxon>
        <taxon>lamiids</taxon>
        <taxon>Lamiales</taxon>
        <taxon>Pedaliaceae</taxon>
        <taxon>Sesamum</taxon>
    </lineage>
</organism>
<evidence type="ECO:0000313" key="1">
    <source>
        <dbReference type="EMBL" id="KAL0420426.1"/>
    </source>
</evidence>
<protein>
    <submittedName>
        <fullName evidence="1">Uncharacterized protein</fullName>
    </submittedName>
</protein>
<gene>
    <name evidence="1" type="ORF">Slati_3065500</name>
</gene>